<dbReference type="InterPro" id="IPR035671">
    <property type="entry name" value="DsbD_gamma"/>
</dbReference>
<dbReference type="CDD" id="cd02953">
    <property type="entry name" value="DsbDgamma"/>
    <property type="match status" value="1"/>
</dbReference>
<evidence type="ECO:0000256" key="1">
    <source>
        <dbReference type="ARBA" id="ARBA00004651"/>
    </source>
</evidence>
<feature type="transmembrane region" description="Helical" evidence="8">
    <location>
        <begin position="388"/>
        <end position="416"/>
    </location>
</feature>
<keyword evidence="3 8" id="KW-0812">Transmembrane</keyword>
<dbReference type="PANTHER" id="PTHR32234">
    <property type="entry name" value="THIOL:DISULFIDE INTERCHANGE PROTEIN DSBD"/>
    <property type="match status" value="1"/>
</dbReference>
<feature type="transmembrane region" description="Helical" evidence="8">
    <location>
        <begin position="515"/>
        <end position="533"/>
    </location>
</feature>
<keyword evidence="5 8" id="KW-1133">Transmembrane helix</keyword>
<keyword evidence="2" id="KW-1003">Cell membrane</keyword>
<evidence type="ECO:0000313" key="10">
    <source>
        <dbReference type="EMBL" id="WDI33218.1"/>
    </source>
</evidence>
<dbReference type="InterPro" id="IPR028250">
    <property type="entry name" value="DsbDN"/>
</dbReference>
<dbReference type="AlphaFoldDB" id="A0AAE9ZDS0"/>
<proteinExistence type="predicted"/>
<gene>
    <name evidence="10" type="ORF">PUV54_08415</name>
</gene>
<dbReference type="PANTHER" id="PTHR32234:SF3">
    <property type="entry name" value="SUPPRESSION OF COPPER SENSITIVITY PROTEIN"/>
    <property type="match status" value="1"/>
</dbReference>
<dbReference type="GO" id="GO:0015035">
    <property type="term" value="F:protein-disulfide reductase activity"/>
    <property type="evidence" value="ECO:0007669"/>
    <property type="project" value="TreeGrafter"/>
</dbReference>
<dbReference type="Pfam" id="PF02683">
    <property type="entry name" value="DsbD_TM"/>
    <property type="match status" value="1"/>
</dbReference>
<dbReference type="KEGG" id="hfl:PUV54_08415"/>
<keyword evidence="11" id="KW-1185">Reference proteome</keyword>
<dbReference type="PROSITE" id="PS00194">
    <property type="entry name" value="THIOREDOXIN_1"/>
    <property type="match status" value="1"/>
</dbReference>
<name>A0AAE9ZDS0_9PROT</name>
<feature type="transmembrane region" description="Helical" evidence="8">
    <location>
        <begin position="422"/>
        <end position="442"/>
    </location>
</feature>
<reference evidence="10" key="1">
    <citation type="submission" date="2023-02" db="EMBL/GenBank/DDBJ databases">
        <title>Genome sequence of Hyphococcus flavus.</title>
        <authorList>
            <person name="Rong J.-C."/>
            <person name="Zhao Q."/>
            <person name="Yi M."/>
            <person name="Wu J.-Y."/>
        </authorList>
    </citation>
    <scope>NUCLEOTIDE SEQUENCE</scope>
    <source>
        <strain evidence="10">MCCC 1K03223</strain>
    </source>
</reference>
<dbReference type="RefSeq" id="WP_274495189.1">
    <property type="nucleotide sequence ID" value="NZ_CP118166.1"/>
</dbReference>
<dbReference type="SUPFAM" id="SSF52833">
    <property type="entry name" value="Thioredoxin-like"/>
    <property type="match status" value="1"/>
</dbReference>
<feature type="transmembrane region" description="Helical" evidence="8">
    <location>
        <begin position="485"/>
        <end position="503"/>
    </location>
</feature>
<evidence type="ECO:0000256" key="2">
    <source>
        <dbReference type="ARBA" id="ARBA00022475"/>
    </source>
</evidence>
<feature type="transmembrane region" description="Helical" evidence="8">
    <location>
        <begin position="462"/>
        <end position="479"/>
    </location>
</feature>
<feature type="domain" description="Thioredoxin" evidence="9">
    <location>
        <begin position="524"/>
        <end position="664"/>
    </location>
</feature>
<evidence type="ECO:0000256" key="4">
    <source>
        <dbReference type="ARBA" id="ARBA00022748"/>
    </source>
</evidence>
<dbReference type="PROSITE" id="PS51352">
    <property type="entry name" value="THIOREDOXIN_2"/>
    <property type="match status" value="1"/>
</dbReference>
<feature type="transmembrane region" description="Helical" evidence="8">
    <location>
        <begin position="261"/>
        <end position="287"/>
    </location>
</feature>
<dbReference type="InterPro" id="IPR036249">
    <property type="entry name" value="Thioredoxin-like_sf"/>
</dbReference>
<keyword evidence="7" id="KW-0676">Redox-active center</keyword>
<feature type="transmembrane region" description="Helical" evidence="8">
    <location>
        <begin position="308"/>
        <end position="328"/>
    </location>
</feature>
<keyword evidence="6 8" id="KW-0472">Membrane</keyword>
<keyword evidence="4" id="KW-0201">Cytochrome c-type biogenesis</keyword>
<feature type="transmembrane region" description="Helical" evidence="8">
    <location>
        <begin position="348"/>
        <end position="367"/>
    </location>
</feature>
<dbReference type="GO" id="GO:0017004">
    <property type="term" value="P:cytochrome complex assembly"/>
    <property type="evidence" value="ECO:0007669"/>
    <property type="project" value="UniProtKB-KW"/>
</dbReference>
<protein>
    <submittedName>
        <fullName evidence="10">Protein-disulfide reductase DsbD family protein</fullName>
    </submittedName>
</protein>
<evidence type="ECO:0000256" key="3">
    <source>
        <dbReference type="ARBA" id="ARBA00022692"/>
    </source>
</evidence>
<dbReference type="Pfam" id="PF13899">
    <property type="entry name" value="Thioredoxin_7"/>
    <property type="match status" value="1"/>
</dbReference>
<evidence type="ECO:0000259" key="9">
    <source>
        <dbReference type="PROSITE" id="PS51352"/>
    </source>
</evidence>
<dbReference type="Proteomes" id="UP001214043">
    <property type="component" value="Chromosome"/>
</dbReference>
<evidence type="ECO:0000256" key="6">
    <source>
        <dbReference type="ARBA" id="ARBA00023136"/>
    </source>
</evidence>
<comment type="subcellular location">
    <subcellularLocation>
        <location evidence="1">Cell membrane</location>
        <topology evidence="1">Multi-pass membrane protein</topology>
    </subcellularLocation>
</comment>
<evidence type="ECO:0000313" key="11">
    <source>
        <dbReference type="Proteomes" id="UP001214043"/>
    </source>
</evidence>
<dbReference type="Pfam" id="PF11412">
    <property type="entry name" value="DsbD_N"/>
    <property type="match status" value="1"/>
</dbReference>
<organism evidence="10 11">
    <name type="scientific">Hyphococcus flavus</name>
    <dbReference type="NCBI Taxonomy" id="1866326"/>
    <lineage>
        <taxon>Bacteria</taxon>
        <taxon>Pseudomonadati</taxon>
        <taxon>Pseudomonadota</taxon>
        <taxon>Alphaproteobacteria</taxon>
        <taxon>Parvularculales</taxon>
        <taxon>Parvularculaceae</taxon>
        <taxon>Hyphococcus</taxon>
    </lineage>
</organism>
<dbReference type="InterPro" id="IPR017937">
    <property type="entry name" value="Thioredoxin_CS"/>
</dbReference>
<dbReference type="InterPro" id="IPR003834">
    <property type="entry name" value="Cyt_c_assmbl_TM_dom"/>
</dbReference>
<accession>A0AAE9ZDS0</accession>
<dbReference type="Gene3D" id="3.40.30.10">
    <property type="entry name" value="Glutaredoxin"/>
    <property type="match status" value="1"/>
</dbReference>
<evidence type="ECO:0000256" key="8">
    <source>
        <dbReference type="SAM" id="Phobius"/>
    </source>
</evidence>
<sequence>MAETSGFVPGETAWFAVKQELRPGWHVFWVNPGDAGLPLELDWSLPQGFSAGEILHPAPEYIPVGPLASYAHEGAPVFLIPVTAPQDAQVGDVVDVAIDARWQICEEICVPEEGRFSFSVPVVETSTKDPKVQQIFSTARAALPDKLSKPVKFSVLGGDYVLQFSPPNEFSATNAFFFAEPEGLVEPSAPQTISLEDGAANIAMKPGWIDRYDGDALRGVLTFTDVGGGRRTFSLIADVPAPIVKPSDGGAIAQTQSTPDVLLLLVLAFLGGVILNVMPCVFPIVFIKAASFMRSAQKNSAAVRRDGVLYTAGVLATFLAVGGALLLLRAGGEQLGWGFHLQSPWVVALSAYVLFLVGLNLAGVFAIGESLAGSGETLAGKGGAAGSFFTGALAVVVAAPCIGPLLSAPIGAAILLPPAFGMLIFLALGLGLAAPYLVLSFAPGLGRLLPKPGGWMATFKQVLAFPVFAAAAYFLWVLSQQASTVGLGAVLAGLIFMAFAAWSFEYSRREGRGAFILRILSALAVLLAVAPLFRLEAAASAAQRVDKYGAMTAEPFSKEALDAYRASGVPVFVDFTAAWCVTCQLDKATIFSDSRLADAFSDKGIVFMVADWTVRDPEITMALESFGASGVPLYVYYAPGQTPHVFDIPLTKKAVREIVSAASL</sequence>
<dbReference type="InterPro" id="IPR013766">
    <property type="entry name" value="Thioredoxin_domain"/>
</dbReference>
<dbReference type="EMBL" id="CP118166">
    <property type="protein sequence ID" value="WDI33218.1"/>
    <property type="molecule type" value="Genomic_DNA"/>
</dbReference>
<evidence type="ECO:0000256" key="7">
    <source>
        <dbReference type="ARBA" id="ARBA00023284"/>
    </source>
</evidence>
<evidence type="ECO:0000256" key="5">
    <source>
        <dbReference type="ARBA" id="ARBA00022989"/>
    </source>
</evidence>
<dbReference type="GO" id="GO:0005886">
    <property type="term" value="C:plasma membrane"/>
    <property type="evidence" value="ECO:0007669"/>
    <property type="project" value="UniProtKB-SubCell"/>
</dbReference>
<dbReference type="GO" id="GO:0045454">
    <property type="term" value="P:cell redox homeostasis"/>
    <property type="evidence" value="ECO:0007669"/>
    <property type="project" value="TreeGrafter"/>
</dbReference>